<dbReference type="Gene3D" id="3.90.550.20">
    <property type="match status" value="1"/>
</dbReference>
<reference evidence="2" key="1">
    <citation type="journal article" date="2020" name="Nature">
        <title>Giant virus diversity and host interactions through global metagenomics.</title>
        <authorList>
            <person name="Schulz F."/>
            <person name="Roux S."/>
            <person name="Paez-Espino D."/>
            <person name="Jungbluth S."/>
            <person name="Walsh D.A."/>
            <person name="Denef V.J."/>
            <person name="McMahon K.D."/>
            <person name="Konstantinidis K.T."/>
            <person name="Eloe-Fadrosh E.A."/>
            <person name="Kyrpides N.C."/>
            <person name="Woyke T."/>
        </authorList>
    </citation>
    <scope>NUCLEOTIDE SEQUENCE</scope>
    <source>
        <strain evidence="2">GVMAG-S-ERX555907-63</strain>
    </source>
</reference>
<dbReference type="Pfam" id="PF04488">
    <property type="entry name" value="Gly_transf_sug"/>
    <property type="match status" value="1"/>
</dbReference>
<name>A0A6C0L2C1_9ZZZZ</name>
<evidence type="ECO:0000256" key="1">
    <source>
        <dbReference type="ARBA" id="ARBA00022679"/>
    </source>
</evidence>
<dbReference type="InterPro" id="IPR007577">
    <property type="entry name" value="GlycoTrfase_DXD_sugar-bd_CS"/>
</dbReference>
<dbReference type="GO" id="GO:0051999">
    <property type="term" value="P:mannosyl-inositol phosphorylceramide biosynthetic process"/>
    <property type="evidence" value="ECO:0007669"/>
    <property type="project" value="TreeGrafter"/>
</dbReference>
<dbReference type="PANTHER" id="PTHR32385:SF15">
    <property type="entry name" value="INOSITOL PHOSPHOCERAMIDE MANNOSYLTRANSFERASE 1"/>
    <property type="match status" value="1"/>
</dbReference>
<sequence length="282" mass="33100">MNSSKKNLEDSFDTVPKYKKAILQSSTTQKIPRNIVQTHETNFLPKRMVKHIYTWINLNPTYDYYFFDGNDRINFIKEHFESWVLEMYNDVIAGAMKADIFRLCFIYIKGGIYSDIDQTCLNSLDSVIDPEDDFVTGVCRNTPHQSLIISSPKNPIFLHALEEGYKRVKKNSPLRGNWGYVGGYLGPAAYTFSWQWFHNDKVKPNIGNNDDWLFKYPFRKGKYTLDGFNFNVKNHSLLQACDKNKDIIICTIKYKGYDEDTKKLGLIHYRHMNKKLIKKRRT</sequence>
<dbReference type="SUPFAM" id="SSF53448">
    <property type="entry name" value="Nucleotide-diphospho-sugar transferases"/>
    <property type="match status" value="1"/>
</dbReference>
<evidence type="ECO:0000313" key="2">
    <source>
        <dbReference type="EMBL" id="QHU23000.1"/>
    </source>
</evidence>
<protein>
    <recommendedName>
        <fullName evidence="3">Glycosyltransferase</fullName>
    </recommendedName>
</protein>
<dbReference type="EMBL" id="MN741020">
    <property type="protein sequence ID" value="QHU23000.1"/>
    <property type="molecule type" value="Genomic_DNA"/>
</dbReference>
<dbReference type="InterPro" id="IPR051706">
    <property type="entry name" value="Glycosyltransferase_domain"/>
</dbReference>
<accession>A0A6C0L2C1</accession>
<organism evidence="2">
    <name type="scientific">viral metagenome</name>
    <dbReference type="NCBI Taxonomy" id="1070528"/>
    <lineage>
        <taxon>unclassified sequences</taxon>
        <taxon>metagenomes</taxon>
        <taxon>organismal metagenomes</taxon>
    </lineage>
</organism>
<proteinExistence type="predicted"/>
<dbReference type="PANTHER" id="PTHR32385">
    <property type="entry name" value="MANNOSYL PHOSPHORYLINOSITOL CERAMIDE SYNTHASE"/>
    <property type="match status" value="1"/>
</dbReference>
<dbReference type="GO" id="GO:0016020">
    <property type="term" value="C:membrane"/>
    <property type="evidence" value="ECO:0007669"/>
    <property type="project" value="GOC"/>
</dbReference>
<dbReference type="GO" id="GO:0000030">
    <property type="term" value="F:mannosyltransferase activity"/>
    <property type="evidence" value="ECO:0007669"/>
    <property type="project" value="TreeGrafter"/>
</dbReference>
<keyword evidence="1" id="KW-0808">Transferase</keyword>
<evidence type="ECO:0008006" key="3">
    <source>
        <dbReference type="Google" id="ProtNLM"/>
    </source>
</evidence>
<dbReference type="AlphaFoldDB" id="A0A6C0L2C1"/>
<dbReference type="InterPro" id="IPR029044">
    <property type="entry name" value="Nucleotide-diphossugar_trans"/>
</dbReference>